<keyword evidence="2" id="KW-1185">Reference proteome</keyword>
<sequence>MICHFSQILSLHSWSLPSCQLSFTTIVVLLYMLNSATTPHYRSLTSIHIHLSPLYAVLWNTHTFSRLFRLSSFVPPLSSPSCPSLVLVILSFVIHIFYVACNQLPAYPDCSMFVYHVSGVQYNKFSKLLNNLSG</sequence>
<dbReference type="Proteomes" id="UP001055072">
    <property type="component" value="Unassembled WGS sequence"/>
</dbReference>
<evidence type="ECO:0000313" key="1">
    <source>
        <dbReference type="EMBL" id="KAI0088132.1"/>
    </source>
</evidence>
<name>A0ACB8U1A4_9APHY</name>
<gene>
    <name evidence="1" type="ORF">BDY19DRAFT_213398</name>
</gene>
<protein>
    <submittedName>
        <fullName evidence="1">Uncharacterized protein</fullName>
    </submittedName>
</protein>
<proteinExistence type="predicted"/>
<organism evidence="1 2">
    <name type="scientific">Irpex rosettiformis</name>
    <dbReference type="NCBI Taxonomy" id="378272"/>
    <lineage>
        <taxon>Eukaryota</taxon>
        <taxon>Fungi</taxon>
        <taxon>Dikarya</taxon>
        <taxon>Basidiomycota</taxon>
        <taxon>Agaricomycotina</taxon>
        <taxon>Agaricomycetes</taxon>
        <taxon>Polyporales</taxon>
        <taxon>Irpicaceae</taxon>
        <taxon>Irpex</taxon>
    </lineage>
</organism>
<dbReference type="EMBL" id="MU274915">
    <property type="protein sequence ID" value="KAI0088132.1"/>
    <property type="molecule type" value="Genomic_DNA"/>
</dbReference>
<evidence type="ECO:0000313" key="2">
    <source>
        <dbReference type="Proteomes" id="UP001055072"/>
    </source>
</evidence>
<comment type="caution">
    <text evidence="1">The sequence shown here is derived from an EMBL/GenBank/DDBJ whole genome shotgun (WGS) entry which is preliminary data.</text>
</comment>
<accession>A0ACB8U1A4</accession>
<reference evidence="1" key="1">
    <citation type="journal article" date="2021" name="Environ. Microbiol.">
        <title>Gene family expansions and transcriptome signatures uncover fungal adaptations to wood decay.</title>
        <authorList>
            <person name="Hage H."/>
            <person name="Miyauchi S."/>
            <person name="Viragh M."/>
            <person name="Drula E."/>
            <person name="Min B."/>
            <person name="Chaduli D."/>
            <person name="Navarro D."/>
            <person name="Favel A."/>
            <person name="Norest M."/>
            <person name="Lesage-Meessen L."/>
            <person name="Balint B."/>
            <person name="Merenyi Z."/>
            <person name="de Eugenio L."/>
            <person name="Morin E."/>
            <person name="Martinez A.T."/>
            <person name="Baldrian P."/>
            <person name="Stursova M."/>
            <person name="Martinez M.J."/>
            <person name="Novotny C."/>
            <person name="Magnuson J.K."/>
            <person name="Spatafora J.W."/>
            <person name="Maurice S."/>
            <person name="Pangilinan J."/>
            <person name="Andreopoulos W."/>
            <person name="LaButti K."/>
            <person name="Hundley H."/>
            <person name="Na H."/>
            <person name="Kuo A."/>
            <person name="Barry K."/>
            <person name="Lipzen A."/>
            <person name="Henrissat B."/>
            <person name="Riley R."/>
            <person name="Ahrendt S."/>
            <person name="Nagy L.G."/>
            <person name="Grigoriev I.V."/>
            <person name="Martin F."/>
            <person name="Rosso M.N."/>
        </authorList>
    </citation>
    <scope>NUCLEOTIDE SEQUENCE</scope>
    <source>
        <strain evidence="1">CBS 384.51</strain>
    </source>
</reference>